<evidence type="ECO:0000313" key="5">
    <source>
        <dbReference type="EMBL" id="RKQ72202.1"/>
    </source>
</evidence>
<dbReference type="SUPFAM" id="SSF55120">
    <property type="entry name" value="Pseudouridine synthase"/>
    <property type="match status" value="1"/>
</dbReference>
<dbReference type="GO" id="GO:0003723">
    <property type="term" value="F:RNA binding"/>
    <property type="evidence" value="ECO:0007669"/>
    <property type="project" value="UniProtKB-KW"/>
</dbReference>
<evidence type="ECO:0000256" key="1">
    <source>
        <dbReference type="ARBA" id="ARBA00010876"/>
    </source>
</evidence>
<dbReference type="SUPFAM" id="SSF55174">
    <property type="entry name" value="Alpha-L RNA-binding motif"/>
    <property type="match status" value="1"/>
</dbReference>
<dbReference type="OrthoDB" id="9807829at2"/>
<comment type="similarity">
    <text evidence="1">Belongs to the pseudouridine synthase RluA family.</text>
</comment>
<dbReference type="InterPro" id="IPR006224">
    <property type="entry name" value="PsdUridine_synth_RluA-like_CS"/>
</dbReference>
<evidence type="ECO:0000313" key="6">
    <source>
        <dbReference type="Proteomes" id="UP000282211"/>
    </source>
</evidence>
<evidence type="ECO:0000259" key="4">
    <source>
        <dbReference type="Pfam" id="PF00849"/>
    </source>
</evidence>
<dbReference type="InterPro" id="IPR050188">
    <property type="entry name" value="RluA_PseudoU_synthase"/>
</dbReference>
<dbReference type="PANTHER" id="PTHR21600:SF44">
    <property type="entry name" value="RIBOSOMAL LARGE SUBUNIT PSEUDOURIDINE SYNTHASE D"/>
    <property type="match status" value="1"/>
</dbReference>
<dbReference type="Gene3D" id="3.30.2350.10">
    <property type="entry name" value="Pseudouridine synthase"/>
    <property type="match status" value="1"/>
</dbReference>
<dbReference type="CDD" id="cd00165">
    <property type="entry name" value="S4"/>
    <property type="match status" value="1"/>
</dbReference>
<dbReference type="GO" id="GO:0009982">
    <property type="term" value="F:pseudouridine synthase activity"/>
    <property type="evidence" value="ECO:0007669"/>
    <property type="project" value="InterPro"/>
</dbReference>
<feature type="domain" description="Pseudouridine synthase RsuA/RluA-like" evidence="4">
    <location>
        <begin position="97"/>
        <end position="254"/>
    </location>
</feature>
<dbReference type="GO" id="GO:0140098">
    <property type="term" value="F:catalytic activity, acting on RNA"/>
    <property type="evidence" value="ECO:0007669"/>
    <property type="project" value="UniProtKB-ARBA"/>
</dbReference>
<protein>
    <submittedName>
        <fullName evidence="5">Ribosomal large subunit pseudouridine synthase C</fullName>
    </submittedName>
</protein>
<keyword evidence="6" id="KW-1185">Reference proteome</keyword>
<dbReference type="Gene3D" id="3.10.290.10">
    <property type="entry name" value="RNA-binding S4 domain"/>
    <property type="match status" value="1"/>
</dbReference>
<evidence type="ECO:0000256" key="2">
    <source>
        <dbReference type="ARBA" id="ARBA00023235"/>
    </source>
</evidence>
<evidence type="ECO:0000256" key="3">
    <source>
        <dbReference type="PROSITE-ProRule" id="PRU00182"/>
    </source>
</evidence>
<dbReference type="InterPro" id="IPR036986">
    <property type="entry name" value="S4_RNA-bd_sf"/>
</dbReference>
<organism evidence="5 6">
    <name type="scientific">Litorimonas taeanensis</name>
    <dbReference type="NCBI Taxonomy" id="568099"/>
    <lineage>
        <taxon>Bacteria</taxon>
        <taxon>Pseudomonadati</taxon>
        <taxon>Pseudomonadota</taxon>
        <taxon>Alphaproteobacteria</taxon>
        <taxon>Maricaulales</taxon>
        <taxon>Robiginitomaculaceae</taxon>
    </lineage>
</organism>
<dbReference type="PROSITE" id="PS01129">
    <property type="entry name" value="PSI_RLU"/>
    <property type="match status" value="1"/>
</dbReference>
<accession>A0A420WMQ6</accession>
<dbReference type="RefSeq" id="WP_121100200.1">
    <property type="nucleotide sequence ID" value="NZ_RBII01000001.1"/>
</dbReference>
<proteinExistence type="inferred from homology"/>
<dbReference type="EMBL" id="RBII01000001">
    <property type="protein sequence ID" value="RKQ72202.1"/>
    <property type="molecule type" value="Genomic_DNA"/>
</dbReference>
<dbReference type="GO" id="GO:0000455">
    <property type="term" value="P:enzyme-directed rRNA pseudouridine synthesis"/>
    <property type="evidence" value="ECO:0007669"/>
    <property type="project" value="TreeGrafter"/>
</dbReference>
<dbReference type="PROSITE" id="PS50889">
    <property type="entry name" value="S4"/>
    <property type="match status" value="1"/>
</dbReference>
<dbReference type="PANTHER" id="PTHR21600">
    <property type="entry name" value="MITOCHONDRIAL RNA PSEUDOURIDINE SYNTHASE"/>
    <property type="match status" value="1"/>
</dbReference>
<dbReference type="Pfam" id="PF00849">
    <property type="entry name" value="PseudoU_synth_2"/>
    <property type="match status" value="1"/>
</dbReference>
<dbReference type="CDD" id="cd02869">
    <property type="entry name" value="PseudoU_synth_RluA_like"/>
    <property type="match status" value="1"/>
</dbReference>
<reference evidence="5 6" key="1">
    <citation type="submission" date="2018-10" db="EMBL/GenBank/DDBJ databases">
        <title>Genomic Encyclopedia of Type Strains, Phase IV (KMG-IV): sequencing the most valuable type-strain genomes for metagenomic binning, comparative biology and taxonomic classification.</title>
        <authorList>
            <person name="Goeker M."/>
        </authorList>
    </citation>
    <scope>NUCLEOTIDE SEQUENCE [LARGE SCALE GENOMIC DNA]</scope>
    <source>
        <strain evidence="5 6">DSM 22008</strain>
    </source>
</reference>
<comment type="caution">
    <text evidence="5">The sequence shown here is derived from an EMBL/GenBank/DDBJ whole genome shotgun (WGS) entry which is preliminary data.</text>
</comment>
<sequence length="329" mass="36467">MSGVQILVVPETDDGSRLDRWFKRLFPHIAHGRVEKLLRTGQLRVDGKRAKGNFRLEAGQSVRIPPLPDPSEIKEVSPVNDRDKSFMRGLVIYEDSDLIALNKPAGLAVQGGSKTTRHIDGMLPALGEGCRLVHRLDRDTSGVLLIAKSAASAKWAGRAFQSRRAQKIYWGVTNGVPHPRAGEIKGYMAKGRLDNRFGNIHEGKEVMEPVRHGAPNAKHAKTLYHVQANAGQKAAWVIMMPLTGRTHQLRLHMQLLGAPIAGDPKYMTDRPMPGGLENILHLHARSLTIPREGKPDLTLVAPLPKHMDNAFNMLAFNMSQDDVDWDSLQ</sequence>
<dbReference type="InParanoid" id="A0A420WMQ6"/>
<name>A0A420WMQ6_9PROT</name>
<keyword evidence="3" id="KW-0694">RNA-binding</keyword>
<dbReference type="AlphaFoldDB" id="A0A420WMQ6"/>
<dbReference type="Proteomes" id="UP000282211">
    <property type="component" value="Unassembled WGS sequence"/>
</dbReference>
<gene>
    <name evidence="5" type="ORF">DES40_1540</name>
</gene>
<keyword evidence="2" id="KW-0413">Isomerase</keyword>
<dbReference type="FunCoup" id="A0A420WMQ6">
    <property type="interactions" value="416"/>
</dbReference>
<dbReference type="InterPro" id="IPR020103">
    <property type="entry name" value="PsdUridine_synth_cat_dom_sf"/>
</dbReference>
<dbReference type="InterPro" id="IPR006145">
    <property type="entry name" value="PsdUridine_synth_RsuA/RluA"/>
</dbReference>